<dbReference type="PROSITE" id="PS51257">
    <property type="entry name" value="PROKAR_LIPOPROTEIN"/>
    <property type="match status" value="1"/>
</dbReference>
<dbReference type="InterPro" id="IPR018642">
    <property type="entry name" value="DUF2066"/>
</dbReference>
<protein>
    <recommendedName>
        <fullName evidence="3">DUF2066 domain-containing protein</fullName>
    </recommendedName>
</protein>
<name>A0A1I1P371_9GAMM</name>
<dbReference type="EMBL" id="FOLO01000027">
    <property type="protein sequence ID" value="SFD01423.1"/>
    <property type="molecule type" value="Genomic_DNA"/>
</dbReference>
<evidence type="ECO:0000313" key="2">
    <source>
        <dbReference type="Proteomes" id="UP000198862"/>
    </source>
</evidence>
<sequence length="350" mass="40212">MSKFLFAVFLIFLSCQIKAIEVIDLYQYKILVSDKTRQSRLTASRDALFKVLIKVSGRIIDKSSPAFRKAIRNIPAYMLKYEYSDGANNQQFLVIKFEANKVNQLLESVGQPIWGNRRPLVALWLAVEDELQRELVTQDSFPQIEQLLSDKSTRRGLPLVIPLLDLEDRQIVSVTDVWANFSEPVNLASQRYNAERIVTARLYVNINNNTWQLDWRFSDESQFAVNELVGDKQQIVGQMIDDVADKLSIEYAVKALNFNNDGLFNITIVGINNFTKLELVKRRLLSLSVIDAVTLKVVKDNKFYMQLKLSGNELDLSKALHLDSAFIRLFDPLASEKENPKNEYRWVGLK</sequence>
<dbReference type="AlphaFoldDB" id="A0A1I1P371"/>
<organism evidence="1 2">
    <name type="scientific">Pseudoalteromonas denitrificans DSM 6059</name>
    <dbReference type="NCBI Taxonomy" id="1123010"/>
    <lineage>
        <taxon>Bacteria</taxon>
        <taxon>Pseudomonadati</taxon>
        <taxon>Pseudomonadota</taxon>
        <taxon>Gammaproteobacteria</taxon>
        <taxon>Alteromonadales</taxon>
        <taxon>Pseudoalteromonadaceae</taxon>
        <taxon>Pseudoalteromonas</taxon>
    </lineage>
</organism>
<evidence type="ECO:0000313" key="1">
    <source>
        <dbReference type="EMBL" id="SFD01423.1"/>
    </source>
</evidence>
<dbReference type="Proteomes" id="UP000198862">
    <property type="component" value="Unassembled WGS sequence"/>
</dbReference>
<dbReference type="RefSeq" id="WP_177208076.1">
    <property type="nucleotide sequence ID" value="NZ_FOLO01000027.1"/>
</dbReference>
<gene>
    <name evidence="1" type="ORF">SAMN02745724_03207</name>
</gene>
<accession>A0A1I1P371</accession>
<dbReference type="Pfam" id="PF09839">
    <property type="entry name" value="DUF2066"/>
    <property type="match status" value="1"/>
</dbReference>
<dbReference type="STRING" id="1123010.SAMN02745724_03207"/>
<keyword evidence="2" id="KW-1185">Reference proteome</keyword>
<reference evidence="1 2" key="1">
    <citation type="submission" date="2016-10" db="EMBL/GenBank/DDBJ databases">
        <authorList>
            <person name="de Groot N.N."/>
        </authorList>
    </citation>
    <scope>NUCLEOTIDE SEQUENCE [LARGE SCALE GENOMIC DNA]</scope>
    <source>
        <strain evidence="1 2">DSM 6059</strain>
    </source>
</reference>
<proteinExistence type="predicted"/>
<evidence type="ECO:0008006" key="3">
    <source>
        <dbReference type="Google" id="ProtNLM"/>
    </source>
</evidence>